<dbReference type="Proteomes" id="UP000179334">
    <property type="component" value="Unassembled WGS sequence"/>
</dbReference>
<gene>
    <name evidence="6" type="ORF">A2V91_05660</name>
</gene>
<protein>
    <submittedName>
        <fullName evidence="6">Protein TolA</fullName>
    </submittedName>
</protein>
<keyword evidence="3" id="KW-1133">Transmembrane helix</keyword>
<organism evidence="6 7">
    <name type="scientific">Candidatus Muproteobacteria bacterium RBG_16_64_10</name>
    <dbReference type="NCBI Taxonomy" id="1817757"/>
    <lineage>
        <taxon>Bacteria</taxon>
        <taxon>Pseudomonadati</taxon>
        <taxon>Pseudomonadota</taxon>
        <taxon>Candidatus Muproteobacteria</taxon>
    </lineage>
</organism>
<dbReference type="Pfam" id="PF13103">
    <property type="entry name" value="TonB_2"/>
    <property type="match status" value="1"/>
</dbReference>
<dbReference type="NCBIfam" id="TIGR01352">
    <property type="entry name" value="tonB_Cterm"/>
    <property type="match status" value="1"/>
</dbReference>
<reference evidence="6 7" key="1">
    <citation type="journal article" date="2016" name="Nat. Commun.">
        <title>Thousands of microbial genomes shed light on interconnected biogeochemical processes in an aquifer system.</title>
        <authorList>
            <person name="Anantharaman K."/>
            <person name="Brown C.T."/>
            <person name="Hug L.A."/>
            <person name="Sharon I."/>
            <person name="Castelle C.J."/>
            <person name="Probst A.J."/>
            <person name="Thomas B.C."/>
            <person name="Singh A."/>
            <person name="Wilkins M.J."/>
            <person name="Karaoz U."/>
            <person name="Brodie E.L."/>
            <person name="Williams K.H."/>
            <person name="Hubbard S.S."/>
            <person name="Banfield J.F."/>
        </authorList>
    </citation>
    <scope>NUCLEOTIDE SEQUENCE [LARGE SCALE GENOMIC DNA]</scope>
</reference>
<proteinExistence type="predicted"/>
<evidence type="ECO:0000256" key="4">
    <source>
        <dbReference type="ARBA" id="ARBA00023136"/>
    </source>
</evidence>
<accession>A0A1F6SX60</accession>
<dbReference type="NCBIfam" id="TIGR02794">
    <property type="entry name" value="tolA_full"/>
    <property type="match status" value="1"/>
</dbReference>
<evidence type="ECO:0000256" key="3">
    <source>
        <dbReference type="ARBA" id="ARBA00022989"/>
    </source>
</evidence>
<keyword evidence="4" id="KW-0472">Membrane</keyword>
<evidence type="ECO:0000256" key="2">
    <source>
        <dbReference type="ARBA" id="ARBA00022692"/>
    </source>
</evidence>
<comment type="caution">
    <text evidence="6">The sequence shown here is derived from an EMBL/GenBank/DDBJ whole genome shotgun (WGS) entry which is preliminary data.</text>
</comment>
<evidence type="ECO:0000256" key="1">
    <source>
        <dbReference type="ARBA" id="ARBA00004167"/>
    </source>
</evidence>
<sequence length="245" mass="27874">MWRRKSRPVPGGTRAFVYALLVHVTLLALLGISLRFSAPRTEPPRVLQAVVVEEAPKRVMEPETVRVQEAPKPKAEAEAARQAELKQQQEAERRRQKEAERKKKSETAEKKKAAALEKKQAEERRKKEAETALKQQVTAEEQRRTDARAQGEIERYKGLIRQKVSRSWNIPAGYRKGSQCTVHVRLVPGGEVLSVVIVKSSGDPVFDRSVENAVYKASPLPVPDDKKLFEQFRDLEFPFNPDMDK</sequence>
<keyword evidence="2" id="KW-0812">Transmembrane</keyword>
<dbReference type="InterPro" id="IPR014161">
    <property type="entry name" value="Tol-Pal_TolA"/>
</dbReference>
<feature type="compositionally biased region" description="Basic and acidic residues" evidence="5">
    <location>
        <begin position="63"/>
        <end position="131"/>
    </location>
</feature>
<name>A0A1F6SX60_9PROT</name>
<evidence type="ECO:0000313" key="6">
    <source>
        <dbReference type="EMBL" id="OGI37336.1"/>
    </source>
</evidence>
<dbReference type="AlphaFoldDB" id="A0A1F6SX60"/>
<dbReference type="Gene3D" id="3.30.1150.10">
    <property type="match status" value="1"/>
</dbReference>
<feature type="region of interest" description="Disordered" evidence="5">
    <location>
        <begin position="63"/>
        <end position="149"/>
    </location>
</feature>
<dbReference type="GO" id="GO:0019534">
    <property type="term" value="F:toxin transmembrane transporter activity"/>
    <property type="evidence" value="ECO:0007669"/>
    <property type="project" value="InterPro"/>
</dbReference>
<feature type="compositionally biased region" description="Basic and acidic residues" evidence="5">
    <location>
        <begin position="140"/>
        <end position="149"/>
    </location>
</feature>
<evidence type="ECO:0000256" key="5">
    <source>
        <dbReference type="SAM" id="MobiDB-lite"/>
    </source>
</evidence>
<dbReference type="InterPro" id="IPR006260">
    <property type="entry name" value="TonB/TolA_C"/>
</dbReference>
<dbReference type="EMBL" id="MFSR01000094">
    <property type="protein sequence ID" value="OGI37336.1"/>
    <property type="molecule type" value="Genomic_DNA"/>
</dbReference>
<evidence type="ECO:0000313" key="7">
    <source>
        <dbReference type="Proteomes" id="UP000179334"/>
    </source>
</evidence>
<dbReference type="GO" id="GO:0043213">
    <property type="term" value="P:bacteriocin transport"/>
    <property type="evidence" value="ECO:0007669"/>
    <property type="project" value="InterPro"/>
</dbReference>
<dbReference type="SUPFAM" id="SSF74653">
    <property type="entry name" value="TolA/TonB C-terminal domain"/>
    <property type="match status" value="1"/>
</dbReference>
<comment type="subcellular location">
    <subcellularLocation>
        <location evidence="1">Membrane</location>
        <topology evidence="1">Single-pass membrane protein</topology>
    </subcellularLocation>
</comment>
<dbReference type="GO" id="GO:0016020">
    <property type="term" value="C:membrane"/>
    <property type="evidence" value="ECO:0007669"/>
    <property type="project" value="UniProtKB-SubCell"/>
</dbReference>